<reference evidence="1" key="1">
    <citation type="submission" date="2021-06" db="EMBL/GenBank/DDBJ databases">
        <authorList>
            <person name="Kallberg Y."/>
            <person name="Tangrot J."/>
            <person name="Rosling A."/>
        </authorList>
    </citation>
    <scope>NUCLEOTIDE SEQUENCE</scope>
    <source>
        <strain evidence="1">FL966</strain>
    </source>
</reference>
<dbReference type="Proteomes" id="UP000789759">
    <property type="component" value="Unassembled WGS sequence"/>
</dbReference>
<gene>
    <name evidence="1" type="ORF">CPELLU_LOCUS21005</name>
</gene>
<name>A0A9N9KKV5_9GLOM</name>
<comment type="caution">
    <text evidence="1">The sequence shown here is derived from an EMBL/GenBank/DDBJ whole genome shotgun (WGS) entry which is preliminary data.</text>
</comment>
<sequence length="66" mass="7345">MLVQITTVSKNEKADHPDVHYCFASVKAAKQIAVLFPTFLVIVLQDDKAKIFLSIPAVKKSFKAIK</sequence>
<feature type="non-terminal residue" evidence="1">
    <location>
        <position position="66"/>
    </location>
</feature>
<evidence type="ECO:0000313" key="1">
    <source>
        <dbReference type="EMBL" id="CAG8833645.1"/>
    </source>
</evidence>
<proteinExistence type="predicted"/>
<dbReference type="OrthoDB" id="2438263at2759"/>
<accession>A0A9N9KKV5</accession>
<organism evidence="1 2">
    <name type="scientific">Cetraspora pellucida</name>
    <dbReference type="NCBI Taxonomy" id="1433469"/>
    <lineage>
        <taxon>Eukaryota</taxon>
        <taxon>Fungi</taxon>
        <taxon>Fungi incertae sedis</taxon>
        <taxon>Mucoromycota</taxon>
        <taxon>Glomeromycotina</taxon>
        <taxon>Glomeromycetes</taxon>
        <taxon>Diversisporales</taxon>
        <taxon>Gigasporaceae</taxon>
        <taxon>Cetraspora</taxon>
    </lineage>
</organism>
<protein>
    <submittedName>
        <fullName evidence="1">3668_t:CDS:1</fullName>
    </submittedName>
</protein>
<keyword evidence="2" id="KW-1185">Reference proteome</keyword>
<dbReference type="AlphaFoldDB" id="A0A9N9KKV5"/>
<dbReference type="EMBL" id="CAJVQA010071472">
    <property type="protein sequence ID" value="CAG8833645.1"/>
    <property type="molecule type" value="Genomic_DNA"/>
</dbReference>
<evidence type="ECO:0000313" key="2">
    <source>
        <dbReference type="Proteomes" id="UP000789759"/>
    </source>
</evidence>